<evidence type="ECO:0000313" key="1">
    <source>
        <dbReference type="EMBL" id="CAA63236.1"/>
    </source>
</evidence>
<protein>
    <submittedName>
        <fullName evidence="1">S.cerevisiae BNI1, N0647, APL1, N0665, N0670, LYP1, PIK1, N0800, N0809, N0810, N0815, N0820, POL2, and N0830 genes</fullName>
    </submittedName>
</protein>
<reference evidence="1" key="2">
    <citation type="journal article" date="1996" name="Yeast">
        <title>The sequence of a 24152 bp segment from the left arm of chromosome XIV from Saccharomyces cerevisiae between the BNI1 and the POL2 genes;.</title>
        <authorList>
            <person name="Sen-Gupta M."/>
            <person name="Lyck R."/>
            <person name="Fleig U."/>
            <person name="Niedenthal R.N."/>
            <person name="Hegemann J.M."/>
        </authorList>
    </citation>
    <scope>NUCLEOTIDE SEQUENCE</scope>
    <source>
        <strain evidence="1">S288C</strain>
    </source>
</reference>
<dbReference type="AlphaFoldDB" id="A2NYC5"/>
<dbReference type="EMBL" id="X92494">
    <property type="protein sequence ID" value="CAA63236.1"/>
    <property type="molecule type" value="Genomic_DNA"/>
</dbReference>
<proteinExistence type="predicted"/>
<organism evidence="1">
    <name type="scientific">Saccharomyces cerevisiae</name>
    <name type="common">Baker's yeast</name>
    <dbReference type="NCBI Taxonomy" id="4932"/>
    <lineage>
        <taxon>Eukaryota</taxon>
        <taxon>Fungi</taxon>
        <taxon>Dikarya</taxon>
        <taxon>Ascomycota</taxon>
        <taxon>Saccharomycotina</taxon>
        <taxon>Saccharomycetes</taxon>
        <taxon>Saccharomycetales</taxon>
        <taxon>Saccharomycetaceae</taxon>
        <taxon>Saccharomyces</taxon>
    </lineage>
</organism>
<accession>A2NYC5</accession>
<reference evidence="1" key="1">
    <citation type="submission" date="1995-10" db="EMBL/GenBank/DDBJ databases">
        <authorList>
            <person name="Hegemann J.H."/>
        </authorList>
    </citation>
    <scope>NUCLEOTIDE SEQUENCE</scope>
    <source>
        <strain evidence="1">S288C</strain>
    </source>
</reference>
<sequence>MVLISRSSKDGSNVHRLRKDLLMGMSAENIATGMARSVTGALKGFELIIYLHCRPLSFTISSPKKSPNLLAVVIEVDFCPSYSFKVFDILLFSQIKLTKSSSSNIRPCESRTSNQRLHTLATAL</sequence>
<name>A2NYC5_YEASX</name>